<keyword evidence="6 8" id="KW-0238">DNA-binding</keyword>
<sequence>MAVTRFGVSLEEELLKALDEYVRENSFSNRSQAIRFLVEKNLVEHKWKCDNLVAGAITLVYNLNKKDLRAKLLDVQTEYQDVILSSQLFHINPDNCLEIVAVKGPSFKLTNLADQLIAVKGIQHGKLIMSKVG</sequence>
<evidence type="ECO:0000256" key="5">
    <source>
        <dbReference type="ARBA" id="ARBA00023015"/>
    </source>
</evidence>
<dbReference type="Gene3D" id="1.10.1220.10">
    <property type="entry name" value="Met repressor-like"/>
    <property type="match status" value="1"/>
</dbReference>
<evidence type="ECO:0000256" key="4">
    <source>
        <dbReference type="ARBA" id="ARBA00022723"/>
    </source>
</evidence>
<evidence type="ECO:0000256" key="1">
    <source>
        <dbReference type="ARBA" id="ARBA00001967"/>
    </source>
</evidence>
<name>A0AA42C471_9BACT</name>
<dbReference type="AlphaFoldDB" id="A0AA42C471"/>
<dbReference type="SUPFAM" id="SSF47598">
    <property type="entry name" value="Ribbon-helix-helix"/>
    <property type="match status" value="1"/>
</dbReference>
<keyword evidence="12" id="KW-1185">Reference proteome</keyword>
<dbReference type="InterPro" id="IPR045865">
    <property type="entry name" value="ACT-like_dom_sf"/>
</dbReference>
<dbReference type="HAMAP" id="MF_00476">
    <property type="entry name" value="NikR"/>
    <property type="match status" value="1"/>
</dbReference>
<dbReference type="InterPro" id="IPR014864">
    <property type="entry name" value="TF_NikR_Ni-bd_C"/>
</dbReference>
<feature type="domain" description="Ribbon-helix-helix protein CopG" evidence="9">
    <location>
        <begin position="5"/>
        <end position="39"/>
    </location>
</feature>
<evidence type="ECO:0000256" key="8">
    <source>
        <dbReference type="HAMAP-Rule" id="MF_00476"/>
    </source>
</evidence>
<comment type="function">
    <text evidence="8">Transcriptional regulator.</text>
</comment>
<comment type="caution">
    <text evidence="11">The sequence shown here is derived from an EMBL/GenBank/DDBJ whole genome shotgun (WGS) entry which is preliminary data.</text>
</comment>
<comment type="caution">
    <text evidence="8">Lacks conserved residue(s) required for the propagation of feature annotation.</text>
</comment>
<evidence type="ECO:0000256" key="3">
    <source>
        <dbReference type="ARBA" id="ARBA00022596"/>
    </source>
</evidence>
<dbReference type="Proteomes" id="UP001163821">
    <property type="component" value="Unassembled WGS sequence"/>
</dbReference>
<comment type="cofactor">
    <cofactor evidence="1">
        <name>Ni(2+)</name>
        <dbReference type="ChEBI" id="CHEBI:49786"/>
    </cofactor>
</comment>
<dbReference type="RefSeq" id="WP_282590083.1">
    <property type="nucleotide sequence ID" value="NZ_JAPAAF010000002.1"/>
</dbReference>
<proteinExistence type="inferred from homology"/>
<keyword evidence="3" id="KW-0533">Nickel</keyword>
<organism evidence="11 12">
    <name type="scientific">Gaoshiqia sediminis</name>
    <dbReference type="NCBI Taxonomy" id="2986998"/>
    <lineage>
        <taxon>Bacteria</taxon>
        <taxon>Pseudomonadati</taxon>
        <taxon>Bacteroidota</taxon>
        <taxon>Bacteroidia</taxon>
        <taxon>Marinilabiliales</taxon>
        <taxon>Prolixibacteraceae</taxon>
        <taxon>Gaoshiqia</taxon>
    </lineage>
</organism>
<keyword evidence="7 8" id="KW-0804">Transcription</keyword>
<dbReference type="InterPro" id="IPR010985">
    <property type="entry name" value="Ribbon_hlx_hlx"/>
</dbReference>
<reference evidence="11" key="1">
    <citation type="submission" date="2022-10" db="EMBL/GenBank/DDBJ databases">
        <title>Gaoshiqiia sediminis gen. nov., sp. nov., isolated from coastal sediment.</title>
        <authorList>
            <person name="Yu W.X."/>
            <person name="Mu D.S."/>
            <person name="Du J.Z."/>
            <person name="Liang Y.Q."/>
        </authorList>
    </citation>
    <scope>NUCLEOTIDE SEQUENCE</scope>
    <source>
        <strain evidence="11">A06</strain>
    </source>
</reference>
<feature type="domain" description="Transcription factor NikR nickel binding C-terminal" evidence="10">
    <location>
        <begin position="54"/>
        <end position="129"/>
    </location>
</feature>
<dbReference type="InterPro" id="IPR022988">
    <property type="entry name" value="Ni_resp_reg_NikR"/>
</dbReference>
<dbReference type="InterPro" id="IPR002145">
    <property type="entry name" value="CopG"/>
</dbReference>
<dbReference type="InterPro" id="IPR013321">
    <property type="entry name" value="Arc_rbn_hlx_hlx"/>
</dbReference>
<evidence type="ECO:0000256" key="7">
    <source>
        <dbReference type="ARBA" id="ARBA00023163"/>
    </source>
</evidence>
<comment type="similarity">
    <text evidence="2 8">Belongs to the transcriptional regulatory CopG/NikR family.</text>
</comment>
<dbReference type="GO" id="GO:0003677">
    <property type="term" value="F:DNA binding"/>
    <property type="evidence" value="ECO:0007669"/>
    <property type="project" value="UniProtKB-KW"/>
</dbReference>
<protein>
    <recommendedName>
        <fullName evidence="8">Putative nickel-responsive regulator</fullName>
    </recommendedName>
</protein>
<dbReference type="EMBL" id="JAPAAF010000002">
    <property type="protein sequence ID" value="MCW0481473.1"/>
    <property type="molecule type" value="Genomic_DNA"/>
</dbReference>
<dbReference type="GO" id="GO:0010045">
    <property type="term" value="P:response to nickel cation"/>
    <property type="evidence" value="ECO:0007669"/>
    <property type="project" value="InterPro"/>
</dbReference>
<dbReference type="SUPFAM" id="SSF55021">
    <property type="entry name" value="ACT-like"/>
    <property type="match status" value="1"/>
</dbReference>
<evidence type="ECO:0000259" key="10">
    <source>
        <dbReference type="Pfam" id="PF08753"/>
    </source>
</evidence>
<evidence type="ECO:0000313" key="11">
    <source>
        <dbReference type="EMBL" id="MCW0481473.1"/>
    </source>
</evidence>
<gene>
    <name evidence="11" type="primary">nikR</name>
    <name evidence="11" type="ORF">N2K84_01955</name>
</gene>
<dbReference type="PANTHER" id="PTHR34719">
    <property type="entry name" value="NICKEL-RESPONSIVE REGULATOR"/>
    <property type="match status" value="1"/>
</dbReference>
<dbReference type="Pfam" id="PF01402">
    <property type="entry name" value="RHH_1"/>
    <property type="match status" value="1"/>
</dbReference>
<evidence type="ECO:0000313" key="12">
    <source>
        <dbReference type="Proteomes" id="UP001163821"/>
    </source>
</evidence>
<accession>A0AA42C471</accession>
<dbReference type="GO" id="GO:0016151">
    <property type="term" value="F:nickel cation binding"/>
    <property type="evidence" value="ECO:0007669"/>
    <property type="project" value="UniProtKB-UniRule"/>
</dbReference>
<evidence type="ECO:0000256" key="2">
    <source>
        <dbReference type="ARBA" id="ARBA00008478"/>
    </source>
</evidence>
<dbReference type="InterPro" id="IPR027271">
    <property type="entry name" value="Acetolactate_synth/TF_NikR_C"/>
</dbReference>
<keyword evidence="5 8" id="KW-0805">Transcription regulation</keyword>
<dbReference type="NCBIfam" id="NF002815">
    <property type="entry name" value="PRK02967.1"/>
    <property type="match status" value="1"/>
</dbReference>
<dbReference type="CDD" id="cd22231">
    <property type="entry name" value="RHH_NikR_HicB-like"/>
    <property type="match status" value="1"/>
</dbReference>
<dbReference type="NCBIfam" id="NF003381">
    <property type="entry name" value="PRK04460.1"/>
    <property type="match status" value="1"/>
</dbReference>
<dbReference type="GO" id="GO:0003700">
    <property type="term" value="F:DNA-binding transcription factor activity"/>
    <property type="evidence" value="ECO:0007669"/>
    <property type="project" value="UniProtKB-UniRule"/>
</dbReference>
<dbReference type="PANTHER" id="PTHR34719:SF2">
    <property type="entry name" value="NICKEL-RESPONSIVE REGULATOR"/>
    <property type="match status" value="1"/>
</dbReference>
<keyword evidence="4" id="KW-0479">Metal-binding</keyword>
<evidence type="ECO:0000259" key="9">
    <source>
        <dbReference type="Pfam" id="PF01402"/>
    </source>
</evidence>
<dbReference type="Gene3D" id="3.30.70.1150">
    <property type="entry name" value="ACT-like. Chain A, domain 2"/>
    <property type="match status" value="1"/>
</dbReference>
<dbReference type="InterPro" id="IPR050192">
    <property type="entry name" value="CopG/NikR_regulator"/>
</dbReference>
<evidence type="ECO:0000256" key="6">
    <source>
        <dbReference type="ARBA" id="ARBA00023125"/>
    </source>
</evidence>
<dbReference type="Pfam" id="PF08753">
    <property type="entry name" value="NikR_C"/>
    <property type="match status" value="1"/>
</dbReference>